<feature type="compositionally biased region" description="Low complexity" evidence="2">
    <location>
        <begin position="205"/>
        <end position="216"/>
    </location>
</feature>
<sequence length="678" mass="72862">MSFSAVMDEIPSQDPDLEIPTRPVTPVDNTAMLGVPAKKNQLYHSDSVNKVLNELSRNLSGICDNTIFSSKADKMPPPPGVGSQSDIHFAYGFKHNSGEPSFLSGPSGQTALPVMSVSPADCTLTPASKDKTMNVALDLMHFYHSNIPEPPSLSNNLTPRSTSPAQVVSQRKPETSKVDAATTPSLSPLLATSGASPNLLQPQNTSSQSTSSSASSKPGAQLNSILSPTPSTPALSFDGVGSGSDHECRDNAPLPKRPRAPRRATKDSAASTSTAAKSTPSSSKGKGPISPSLPLTPSMPIITPHLQPQIPNGYTVPSSEINSDFEDDGEDEDVKDLTYQQSPYSGGPVREKARERVSEKPKVVPRVKQRHGKEEWSNVAEASHPYKGLKTLGVPSSGNGRQRCSYVSPYDGWKCDQVLARSYDVPRHMEVHAKEEYELVITGKLAAERSDLYTCVTEANMYVCLVCRKDFSRKDAMQRHVRNSAKMSKAKHRAENAKISMKKRVLGDPIVPHPYDMANTESGGGVPEEILDRHRALLNNLKEEAIALGQDVSDWDVEEMVPKLGGGLFGTSSTGELYAGMRDKAPGIPVGRRGGNKQKTEAAKLRAMEELPRTRGANRGAQKKAGTSRMSSQAATPKTNPSTAGGSQEHGPTTESEDDELVSSGESSPEEEEPMEMD</sequence>
<dbReference type="InterPro" id="IPR036236">
    <property type="entry name" value="Znf_C2H2_sf"/>
</dbReference>
<proteinExistence type="predicted"/>
<gene>
    <name evidence="4" type="ORF">PIIN_00618</name>
</gene>
<dbReference type="SUPFAM" id="SSF57667">
    <property type="entry name" value="beta-beta-alpha zinc fingers"/>
    <property type="match status" value="1"/>
</dbReference>
<name>G4T686_SERID</name>
<feature type="domain" description="C2H2-type" evidence="3">
    <location>
        <begin position="462"/>
        <end position="497"/>
    </location>
</feature>
<feature type="compositionally biased region" description="Polar residues" evidence="2">
    <location>
        <begin position="628"/>
        <end position="654"/>
    </location>
</feature>
<organism evidence="4 5">
    <name type="scientific">Serendipita indica (strain DSM 11827)</name>
    <name type="common">Root endophyte fungus</name>
    <name type="synonym">Piriformospora indica</name>
    <dbReference type="NCBI Taxonomy" id="1109443"/>
    <lineage>
        <taxon>Eukaryota</taxon>
        <taxon>Fungi</taxon>
        <taxon>Dikarya</taxon>
        <taxon>Basidiomycota</taxon>
        <taxon>Agaricomycotina</taxon>
        <taxon>Agaricomycetes</taxon>
        <taxon>Sebacinales</taxon>
        <taxon>Serendipitaceae</taxon>
        <taxon>Serendipita</taxon>
    </lineage>
</organism>
<feature type="region of interest" description="Disordered" evidence="2">
    <location>
        <begin position="584"/>
        <end position="678"/>
    </location>
</feature>
<keyword evidence="5" id="KW-1185">Reference proteome</keyword>
<feature type="compositionally biased region" description="Low complexity" evidence="2">
    <location>
        <begin position="267"/>
        <end position="293"/>
    </location>
</feature>
<evidence type="ECO:0000256" key="2">
    <source>
        <dbReference type="SAM" id="MobiDB-lite"/>
    </source>
</evidence>
<feature type="region of interest" description="Disordered" evidence="2">
    <location>
        <begin position="150"/>
        <end position="332"/>
    </location>
</feature>
<comment type="caution">
    <text evidence="4">The sequence shown here is derived from an EMBL/GenBank/DDBJ whole genome shotgun (WGS) entry which is preliminary data.</text>
</comment>
<evidence type="ECO:0000313" key="4">
    <source>
        <dbReference type="EMBL" id="CCA66857.1"/>
    </source>
</evidence>
<keyword evidence="1" id="KW-0863">Zinc-finger</keyword>
<dbReference type="InterPro" id="IPR013087">
    <property type="entry name" value="Znf_C2H2_type"/>
</dbReference>
<dbReference type="InParanoid" id="G4T686"/>
<dbReference type="PROSITE" id="PS50157">
    <property type="entry name" value="ZINC_FINGER_C2H2_2"/>
    <property type="match status" value="1"/>
</dbReference>
<feature type="compositionally biased region" description="Acidic residues" evidence="2">
    <location>
        <begin position="323"/>
        <end position="332"/>
    </location>
</feature>
<feature type="compositionally biased region" description="Polar residues" evidence="2">
    <location>
        <begin position="309"/>
        <end position="322"/>
    </location>
</feature>
<feature type="compositionally biased region" description="Basic and acidic residues" evidence="2">
    <location>
        <begin position="598"/>
        <end position="613"/>
    </location>
</feature>
<feature type="compositionally biased region" description="Polar residues" evidence="2">
    <location>
        <begin position="221"/>
        <end position="234"/>
    </location>
</feature>
<dbReference type="OrthoDB" id="3267467at2759"/>
<dbReference type="Gene3D" id="3.30.160.60">
    <property type="entry name" value="Classic Zinc Finger"/>
    <property type="match status" value="1"/>
</dbReference>
<feature type="compositionally biased region" description="Acidic residues" evidence="2">
    <location>
        <begin position="668"/>
        <end position="678"/>
    </location>
</feature>
<dbReference type="HOGENOM" id="CLU_405491_0_0_1"/>
<dbReference type="eggNOG" id="ENOG502S9U4">
    <property type="taxonomic scope" value="Eukaryota"/>
</dbReference>
<evidence type="ECO:0000259" key="3">
    <source>
        <dbReference type="PROSITE" id="PS50157"/>
    </source>
</evidence>
<dbReference type="Proteomes" id="UP000007148">
    <property type="component" value="Unassembled WGS sequence"/>
</dbReference>
<dbReference type="EMBL" id="CAFZ01000006">
    <property type="protein sequence ID" value="CCA66857.1"/>
    <property type="molecule type" value="Genomic_DNA"/>
</dbReference>
<feature type="region of interest" description="Disordered" evidence="2">
    <location>
        <begin position="1"/>
        <end position="24"/>
    </location>
</feature>
<reference evidence="4 5" key="1">
    <citation type="journal article" date="2011" name="PLoS Pathog.">
        <title>Endophytic Life Strategies Decoded by Genome and Transcriptome Analyses of the Mutualistic Root Symbiont Piriformospora indica.</title>
        <authorList>
            <person name="Zuccaro A."/>
            <person name="Lahrmann U."/>
            <person name="Guldener U."/>
            <person name="Langen G."/>
            <person name="Pfiffi S."/>
            <person name="Biedenkopf D."/>
            <person name="Wong P."/>
            <person name="Samans B."/>
            <person name="Grimm C."/>
            <person name="Basiewicz M."/>
            <person name="Murat C."/>
            <person name="Martin F."/>
            <person name="Kogel K.H."/>
        </authorList>
    </citation>
    <scope>NUCLEOTIDE SEQUENCE [LARGE SCALE GENOMIC DNA]</scope>
    <source>
        <strain evidence="4 5">DSM 11827</strain>
    </source>
</reference>
<dbReference type="AlphaFoldDB" id="G4T686"/>
<accession>G4T686</accession>
<keyword evidence="1" id="KW-0479">Metal-binding</keyword>
<dbReference type="STRING" id="1109443.G4T686"/>
<evidence type="ECO:0000313" key="5">
    <source>
        <dbReference type="Proteomes" id="UP000007148"/>
    </source>
</evidence>
<feature type="compositionally biased region" description="Polar residues" evidence="2">
    <location>
        <begin position="152"/>
        <end position="169"/>
    </location>
</feature>
<feature type="region of interest" description="Disordered" evidence="2">
    <location>
        <begin position="358"/>
        <end position="377"/>
    </location>
</feature>
<dbReference type="GO" id="GO:0008270">
    <property type="term" value="F:zinc ion binding"/>
    <property type="evidence" value="ECO:0007669"/>
    <property type="project" value="UniProtKB-KW"/>
</dbReference>
<evidence type="ECO:0000256" key="1">
    <source>
        <dbReference type="PROSITE-ProRule" id="PRU00042"/>
    </source>
</evidence>
<protein>
    <recommendedName>
        <fullName evidence="3">C2H2-type domain-containing protein</fullName>
    </recommendedName>
</protein>
<feature type="compositionally biased region" description="Polar residues" evidence="2">
    <location>
        <begin position="193"/>
        <end position="204"/>
    </location>
</feature>
<keyword evidence="1" id="KW-0862">Zinc</keyword>